<feature type="compositionally biased region" description="Polar residues" evidence="1">
    <location>
        <begin position="311"/>
        <end position="324"/>
    </location>
</feature>
<dbReference type="OMA" id="AMIFVEW"/>
<reference evidence="4" key="1">
    <citation type="journal article" date="2011" name="Genome Res.">
        <title>Phylogeny-wide analysis of social amoeba genomes highlights ancient origins for complex intercellular communication.</title>
        <authorList>
            <person name="Heidel A.J."/>
            <person name="Lawal H.M."/>
            <person name="Felder M."/>
            <person name="Schilde C."/>
            <person name="Helps N.R."/>
            <person name="Tunggal B."/>
            <person name="Rivero F."/>
            <person name="John U."/>
            <person name="Schleicher M."/>
            <person name="Eichinger L."/>
            <person name="Platzer M."/>
            <person name="Noegel A.A."/>
            <person name="Schaap P."/>
            <person name="Gloeckner G."/>
        </authorList>
    </citation>
    <scope>NUCLEOTIDE SEQUENCE [LARGE SCALE GENOMIC DNA]</scope>
    <source>
        <strain evidence="4">SH3</strain>
    </source>
</reference>
<feature type="compositionally biased region" description="Basic and acidic residues" evidence="1">
    <location>
        <begin position="301"/>
        <end position="310"/>
    </location>
</feature>
<evidence type="ECO:0000256" key="2">
    <source>
        <dbReference type="SAM" id="Phobius"/>
    </source>
</evidence>
<feature type="transmembrane region" description="Helical" evidence="2">
    <location>
        <begin position="146"/>
        <end position="167"/>
    </location>
</feature>
<dbReference type="PANTHER" id="PTHR31494:SF4">
    <property type="entry name" value="THH1_TOM1_TOM3 DOMAIN-CONTAINING PROTEIN-RELATED"/>
    <property type="match status" value="1"/>
</dbReference>
<dbReference type="RefSeq" id="XP_004352131.1">
    <property type="nucleotide sequence ID" value="XM_004352079.1"/>
</dbReference>
<gene>
    <name evidence="3" type="ORF">DFA_09474</name>
</gene>
<keyword evidence="2" id="KW-0812">Transmembrane</keyword>
<feature type="transmembrane region" description="Helical" evidence="2">
    <location>
        <begin position="12"/>
        <end position="30"/>
    </location>
</feature>
<dbReference type="EMBL" id="GL883025">
    <property type="protein sequence ID" value="EGG15806.1"/>
    <property type="molecule type" value="Genomic_DNA"/>
</dbReference>
<keyword evidence="2" id="KW-0472">Membrane</keyword>
<dbReference type="Proteomes" id="UP000007797">
    <property type="component" value="Unassembled WGS sequence"/>
</dbReference>
<dbReference type="GeneID" id="14867892"/>
<keyword evidence="4" id="KW-1185">Reference proteome</keyword>
<accession>F4Q7Q6</accession>
<organism evidence="3 4">
    <name type="scientific">Cavenderia fasciculata</name>
    <name type="common">Slime mold</name>
    <name type="synonym">Dictyostelium fasciculatum</name>
    <dbReference type="NCBI Taxonomy" id="261658"/>
    <lineage>
        <taxon>Eukaryota</taxon>
        <taxon>Amoebozoa</taxon>
        <taxon>Evosea</taxon>
        <taxon>Eumycetozoa</taxon>
        <taxon>Dictyostelia</taxon>
        <taxon>Acytosteliales</taxon>
        <taxon>Cavenderiaceae</taxon>
        <taxon>Cavenderia</taxon>
    </lineage>
</organism>
<feature type="transmembrane region" description="Helical" evidence="2">
    <location>
        <begin position="51"/>
        <end position="73"/>
    </location>
</feature>
<dbReference type="AlphaFoldDB" id="F4Q7Q6"/>
<feature type="compositionally biased region" description="Acidic residues" evidence="1">
    <location>
        <begin position="267"/>
        <end position="276"/>
    </location>
</feature>
<evidence type="ECO:0008006" key="5">
    <source>
        <dbReference type="Google" id="ProtNLM"/>
    </source>
</evidence>
<proteinExistence type="predicted"/>
<feature type="transmembrane region" description="Helical" evidence="2">
    <location>
        <begin position="93"/>
        <end position="114"/>
    </location>
</feature>
<evidence type="ECO:0000313" key="4">
    <source>
        <dbReference type="Proteomes" id="UP000007797"/>
    </source>
</evidence>
<evidence type="ECO:0000256" key="1">
    <source>
        <dbReference type="SAM" id="MobiDB-lite"/>
    </source>
</evidence>
<dbReference type="KEGG" id="dfa:DFA_09474"/>
<keyword evidence="2" id="KW-1133">Transmembrane helix</keyword>
<name>F4Q7Q6_CACFS</name>
<feature type="transmembrane region" description="Helical" evidence="2">
    <location>
        <begin position="179"/>
        <end position="205"/>
    </location>
</feature>
<protein>
    <recommendedName>
        <fullName evidence="5">THH1/TOM1/TOM3 domain-containing protein</fullName>
    </recommendedName>
</protein>
<feature type="compositionally biased region" description="Polar residues" evidence="1">
    <location>
        <begin position="283"/>
        <end position="297"/>
    </location>
</feature>
<dbReference type="PANTHER" id="PTHR31494">
    <property type="entry name" value="THH1_TOM1_TOM3 DOMAIN-CONTAINING PROTEIN-RELATED-RELATED"/>
    <property type="match status" value="1"/>
</dbReference>
<feature type="region of interest" description="Disordered" evidence="1">
    <location>
        <begin position="258"/>
        <end position="324"/>
    </location>
</feature>
<evidence type="ECO:0000313" key="3">
    <source>
        <dbReference type="EMBL" id="EGG15806.1"/>
    </source>
</evidence>
<sequence length="324" mass="36952">MTYLDTENQDKWFLAFMAIRLFIYFVFMTVNFGQAFIEAREMTLRKVNSKFFMFLAFALFCLCRCISQALFFWRPEEYLVGTIYYVFFSFGNFFIFQEFIFLGGFWIQLLYSFFISSKIRRKGVGRLHKMSNYNHYDDMMHRTKSILSIVVCSVSSTLIYNIVFIIVDGDGTPPYTLFPIRLIITGIIDIGQMIAIMVVMADGLFHKYFLFIRVSRFQPSDKSSASDATDAKLGSMGTKTTHYDGASNMSFNTSMTSLQASNVQQPQEEEEEEEEQVVGQQQLNETTISIGSSNPNIQLIKEGDSSDDSSKTQGTSSAASPCIV</sequence>